<comment type="caution">
    <text evidence="1">The sequence shown here is derived from an EMBL/GenBank/DDBJ whole genome shotgun (WGS) entry which is preliminary data.</text>
</comment>
<dbReference type="PANTHER" id="PTHR47473">
    <property type="entry name" value="BTA1P"/>
    <property type="match status" value="1"/>
</dbReference>
<gene>
    <name evidence="1" type="ORF">GGR95_002463</name>
</gene>
<organism evidence="1 2">
    <name type="scientific">Sulfitobacter undariae</name>
    <dbReference type="NCBI Taxonomy" id="1563671"/>
    <lineage>
        <taxon>Bacteria</taxon>
        <taxon>Pseudomonadati</taxon>
        <taxon>Pseudomonadota</taxon>
        <taxon>Alphaproteobacteria</taxon>
        <taxon>Rhodobacterales</taxon>
        <taxon>Roseobacteraceae</taxon>
        <taxon>Sulfitobacter</taxon>
    </lineage>
</organism>
<dbReference type="InterPro" id="IPR021829">
    <property type="entry name" value="DUF3419"/>
</dbReference>
<dbReference type="Pfam" id="PF11899">
    <property type="entry name" value="DUF3419"/>
    <property type="match status" value="1"/>
</dbReference>
<dbReference type="GO" id="GO:0016740">
    <property type="term" value="F:transferase activity"/>
    <property type="evidence" value="ECO:0007669"/>
    <property type="project" value="UniProtKB-KW"/>
</dbReference>
<evidence type="ECO:0000313" key="2">
    <source>
        <dbReference type="Proteomes" id="UP000530268"/>
    </source>
</evidence>
<sequence length="367" mass="41741">MNKSSEIATKAKFDHIRYAQLWEDADILCAALPQDSGKTLVSICSAGDNALAMLTLDPERVVVVDLSPAQIACLHLRIGAYRALSQPEFLELMGSRPSTSRGVLLDRSIAGLDTETQAFWQERRDDVIAYGAGGVGKFERYFRIFRTKLLPLVHSKKTLDAIFVSRPKAERQEFLNKRFNTWRWRLLLNVFFSRFVMGRMGRDKAFFEHVEGSVAQHVARRIKHAAVECDPSQNPYLHWILKGTHGEAVPMPWRVEHYATIRDRLDRLDIRQGALEAFIDDGDKADGFNLSDIFEYMSPDVFTKVYGQILSAANPQARLVYWNMMAPRRVPPAFAAKVTGLTGKEDQLKAQDKAFFYSDFVIEEFKG</sequence>
<accession>A0A7W6EBP7</accession>
<dbReference type="Proteomes" id="UP000530268">
    <property type="component" value="Unassembled WGS sequence"/>
</dbReference>
<proteinExistence type="predicted"/>
<evidence type="ECO:0000313" key="1">
    <source>
        <dbReference type="EMBL" id="MBB3994814.1"/>
    </source>
</evidence>
<name>A0A7W6EBP7_9RHOB</name>
<dbReference type="AlphaFoldDB" id="A0A7W6EBP7"/>
<dbReference type="RefSeq" id="WP_184566166.1">
    <property type="nucleotide sequence ID" value="NZ_JACIEI010000008.1"/>
</dbReference>
<reference evidence="1 2" key="1">
    <citation type="submission" date="2020-08" db="EMBL/GenBank/DDBJ databases">
        <title>Genomic Encyclopedia of Type Strains, Phase IV (KMG-IV): sequencing the most valuable type-strain genomes for metagenomic binning, comparative biology and taxonomic classification.</title>
        <authorList>
            <person name="Goeker M."/>
        </authorList>
    </citation>
    <scope>NUCLEOTIDE SEQUENCE [LARGE SCALE GENOMIC DNA]</scope>
    <source>
        <strain evidence="1 2">DSM 102234</strain>
    </source>
</reference>
<protein>
    <submittedName>
        <fullName evidence="1">S-adenosylmethionine-diacylglycerol 3-amino-3-carboxypropyl transferase</fullName>
    </submittedName>
</protein>
<dbReference type="SUPFAM" id="SSF53335">
    <property type="entry name" value="S-adenosyl-L-methionine-dependent methyltransferases"/>
    <property type="match status" value="1"/>
</dbReference>
<keyword evidence="1" id="KW-0808">Transferase</keyword>
<keyword evidence="2" id="KW-1185">Reference proteome</keyword>
<dbReference type="PANTHER" id="PTHR47473:SF1">
    <property type="entry name" value="METHYLTRANSFERASE DOMAIN-CONTAINING PROTEIN"/>
    <property type="match status" value="1"/>
</dbReference>
<dbReference type="InterPro" id="IPR029063">
    <property type="entry name" value="SAM-dependent_MTases_sf"/>
</dbReference>
<dbReference type="EMBL" id="JACIEI010000008">
    <property type="protein sequence ID" value="MBB3994814.1"/>
    <property type="molecule type" value="Genomic_DNA"/>
</dbReference>